<accession>A0A3S5C1N9</accession>
<name>A0A3S5C1N9_9PLAT</name>
<dbReference type="AlphaFoldDB" id="A0A3S5C1N9"/>
<keyword evidence="1" id="KW-0732">Signal</keyword>
<keyword evidence="3" id="KW-1185">Reference proteome</keyword>
<feature type="chain" id="PRO_5018698000" evidence="1">
    <location>
        <begin position="24"/>
        <end position="227"/>
    </location>
</feature>
<evidence type="ECO:0000256" key="1">
    <source>
        <dbReference type="SAM" id="SignalP"/>
    </source>
</evidence>
<sequence>MRPRIGSLDPLLLISFIDQIVSAFTVTSSHSTFSLTQDQRDSSIIDADLLNRDIRKRHSVSLVSTSDHFSELLSSTPSEAPTEISNKNNIDTSTPDFHIHLAKWAFDFLTELNLRLLNHPVLEPERAFRLLVCYAIRGHLACTTFLSTVLFLPGDDILVGEAVLFLHILPYLPDKAHSACWPPSVVRGLVHLAWPTQGPPASESFQLPVAVAFAFLRGPLPKLLHWL</sequence>
<dbReference type="Proteomes" id="UP000784294">
    <property type="component" value="Unassembled WGS sequence"/>
</dbReference>
<evidence type="ECO:0000313" key="3">
    <source>
        <dbReference type="Proteomes" id="UP000784294"/>
    </source>
</evidence>
<feature type="non-terminal residue" evidence="2">
    <location>
        <position position="227"/>
    </location>
</feature>
<proteinExistence type="predicted"/>
<protein>
    <submittedName>
        <fullName evidence="2">Uncharacterized protein</fullName>
    </submittedName>
</protein>
<organism evidence="2 3">
    <name type="scientific">Protopolystoma xenopodis</name>
    <dbReference type="NCBI Taxonomy" id="117903"/>
    <lineage>
        <taxon>Eukaryota</taxon>
        <taxon>Metazoa</taxon>
        <taxon>Spiralia</taxon>
        <taxon>Lophotrochozoa</taxon>
        <taxon>Platyhelminthes</taxon>
        <taxon>Monogenea</taxon>
        <taxon>Polyopisthocotylea</taxon>
        <taxon>Polystomatidea</taxon>
        <taxon>Polystomatidae</taxon>
        <taxon>Protopolystoma</taxon>
    </lineage>
</organism>
<gene>
    <name evidence="2" type="ORF">PXEA_LOCUS23031</name>
</gene>
<feature type="signal peptide" evidence="1">
    <location>
        <begin position="1"/>
        <end position="23"/>
    </location>
</feature>
<comment type="caution">
    <text evidence="2">The sequence shown here is derived from an EMBL/GenBank/DDBJ whole genome shotgun (WGS) entry which is preliminary data.</text>
</comment>
<dbReference type="EMBL" id="CAAALY010104567">
    <property type="protein sequence ID" value="VEL29591.1"/>
    <property type="molecule type" value="Genomic_DNA"/>
</dbReference>
<reference evidence="2" key="1">
    <citation type="submission" date="2018-11" db="EMBL/GenBank/DDBJ databases">
        <authorList>
            <consortium name="Pathogen Informatics"/>
        </authorList>
    </citation>
    <scope>NUCLEOTIDE SEQUENCE</scope>
</reference>
<evidence type="ECO:0000313" key="2">
    <source>
        <dbReference type="EMBL" id="VEL29591.1"/>
    </source>
</evidence>